<feature type="transmembrane region" description="Helical" evidence="11">
    <location>
        <begin position="252"/>
        <end position="270"/>
    </location>
</feature>
<dbReference type="GO" id="GO:0140359">
    <property type="term" value="F:ABC-type transporter activity"/>
    <property type="evidence" value="ECO:0007669"/>
    <property type="project" value="InterPro"/>
</dbReference>
<comment type="subcellular location">
    <subcellularLocation>
        <location evidence="1">Endomembrane system</location>
        <topology evidence="1">Multi-pass membrane protein</topology>
    </subcellularLocation>
</comment>
<keyword evidence="6" id="KW-0547">Nucleotide-binding</keyword>
<evidence type="ECO:0000256" key="8">
    <source>
        <dbReference type="ARBA" id="ARBA00022989"/>
    </source>
</evidence>
<keyword evidence="8 11" id="KW-1133">Transmembrane helix</keyword>
<dbReference type="SMART" id="SM00382">
    <property type="entry name" value="AAA"/>
    <property type="match status" value="1"/>
</dbReference>
<keyword evidence="15" id="KW-1185">Reference proteome</keyword>
<name>A0A6J8BL72_MYTCO</name>
<evidence type="ECO:0000313" key="15">
    <source>
        <dbReference type="Proteomes" id="UP000507470"/>
    </source>
</evidence>
<dbReference type="Pfam" id="PF00005">
    <property type="entry name" value="ABC_tran"/>
    <property type="match status" value="1"/>
</dbReference>
<evidence type="ECO:0000259" key="13">
    <source>
        <dbReference type="PROSITE" id="PS50929"/>
    </source>
</evidence>
<feature type="transmembrane region" description="Helical" evidence="11">
    <location>
        <begin position="227"/>
        <end position="246"/>
    </location>
</feature>
<feature type="domain" description="ABC transporter" evidence="12">
    <location>
        <begin position="427"/>
        <end position="661"/>
    </location>
</feature>
<dbReference type="PROSITE" id="PS00211">
    <property type="entry name" value="ABC_TRANSPORTER_1"/>
    <property type="match status" value="1"/>
</dbReference>
<feature type="compositionally biased region" description="Low complexity" evidence="10">
    <location>
        <begin position="675"/>
        <end position="694"/>
    </location>
</feature>
<sequence length="851" mass="96176">MIEQRLQYSCVLLPLIRRLSRQNSTIKTDSSLSSTMIAASMTKRQSKSRRESKSKLFRQSSKIDPPLALGVEGQLIQEEAAQEGSVKLSVLIEYAKAMGLPAAFIVFIALVTQQGLNIYQNFWITFWTEDSYLRNASLIHTQKYTDKKYYYLGMYALLGILQGITLFLFGIVAFTKFVKATGNLHDRGLDCIFRSPMSFFDTTPVGRVMNRFSSDIDIMDDRFPRTFRAMAVMGFILFGTVIAIIVATPLSVAVIIPMLILYIVVIKLYIPSARQLKRIESVTRSPVFNHFSETISGASIIRAYKSVNRFKEEIYRRLDINATFYYAANVGMGWVSVFIELLGNLILLAVAMFGIISTDVNGGDIGLALTYAVQIIIAMNIVVRGVSEMQMNVVSIERCEEYTHLPPEADWIQRQRPPLEWPQKGTIQFCNYKTCYRSGLELVLNGINCNIRNGERVGIVGRTGAGKSSLTQALFRLIEPAEGSIVIDDITTTTIGLHDLRRKITILPQDPVLFSDTLRVNLDPLENFSDNELWKALDSAHLKEYAMNQSGQLMSELGEGGSNLSVGQRQLVCLARTLLHKTNILILDEATAAVDMETDDLIQQTINDEFAECTILSIAHRLNTVMDYDRIMVMDKGMIVEFDEPDNLLKNVNGTFYSMAKDAEGKVQNVVRQNNNGQQRTVQTNTNNNGQQRTEVQTKTNNKGQQRAEVQTKTNNKGQQRAEVQTKTNNNGQQRTEVQTKTNNNGQQRAMYKQRQTIKRAEVQTKTNNNGQQRTEVQNVARQNNNGQQRTEVQNVVRQNNNGQQRTEVQNVVRQNNNCQQRAEVRNVVIQNDYGQQRTEVQNVVRQNNKG</sequence>
<keyword evidence="7" id="KW-0067">ATP-binding</keyword>
<dbReference type="InterPro" id="IPR036640">
    <property type="entry name" value="ABC1_TM_sf"/>
</dbReference>
<feature type="transmembrane region" description="Helical" evidence="11">
    <location>
        <begin position="365"/>
        <end position="383"/>
    </location>
</feature>
<dbReference type="EMBL" id="CACVKT020003581">
    <property type="protein sequence ID" value="CAC5384523.1"/>
    <property type="molecule type" value="Genomic_DNA"/>
</dbReference>
<dbReference type="FunFam" id="3.40.50.300:FF:000074">
    <property type="entry name" value="Multidrug resistance-associated protein 5 isoform 1"/>
    <property type="match status" value="1"/>
</dbReference>
<evidence type="ECO:0000256" key="6">
    <source>
        <dbReference type="ARBA" id="ARBA00022741"/>
    </source>
</evidence>
<evidence type="ECO:0000256" key="5">
    <source>
        <dbReference type="ARBA" id="ARBA00022737"/>
    </source>
</evidence>
<proteinExistence type="inferred from homology"/>
<dbReference type="GO" id="GO:0012505">
    <property type="term" value="C:endomembrane system"/>
    <property type="evidence" value="ECO:0007669"/>
    <property type="project" value="UniProtKB-SubCell"/>
</dbReference>
<evidence type="ECO:0000256" key="10">
    <source>
        <dbReference type="SAM" id="MobiDB-lite"/>
    </source>
</evidence>
<dbReference type="SUPFAM" id="SSF52540">
    <property type="entry name" value="P-loop containing nucleoside triphosphate hydrolases"/>
    <property type="match status" value="1"/>
</dbReference>
<dbReference type="SUPFAM" id="SSF90123">
    <property type="entry name" value="ABC transporter transmembrane region"/>
    <property type="match status" value="1"/>
</dbReference>
<feature type="domain" description="ABC transmembrane type-1" evidence="13">
    <location>
        <begin position="104"/>
        <end position="391"/>
    </location>
</feature>
<feature type="transmembrane region" description="Helical" evidence="11">
    <location>
        <begin position="97"/>
        <end position="116"/>
    </location>
</feature>
<dbReference type="InterPro" id="IPR027417">
    <property type="entry name" value="P-loop_NTPase"/>
</dbReference>
<keyword evidence="9 11" id="KW-0472">Membrane</keyword>
<evidence type="ECO:0000259" key="12">
    <source>
        <dbReference type="PROSITE" id="PS50893"/>
    </source>
</evidence>
<dbReference type="Proteomes" id="UP000507470">
    <property type="component" value="Unassembled WGS sequence"/>
</dbReference>
<evidence type="ECO:0000256" key="1">
    <source>
        <dbReference type="ARBA" id="ARBA00004127"/>
    </source>
</evidence>
<accession>A0A6J8BL72</accession>
<dbReference type="Gene3D" id="1.20.1560.10">
    <property type="entry name" value="ABC transporter type 1, transmembrane domain"/>
    <property type="match status" value="1"/>
</dbReference>
<dbReference type="CDD" id="cd18603">
    <property type="entry name" value="ABC_6TM_MRP1_2_3_6_D2_like"/>
    <property type="match status" value="1"/>
</dbReference>
<evidence type="ECO:0000256" key="11">
    <source>
        <dbReference type="SAM" id="Phobius"/>
    </source>
</evidence>
<keyword evidence="5" id="KW-0677">Repeat</keyword>
<comment type="similarity">
    <text evidence="2">Belongs to the ABC transporter superfamily. ABCC family. Conjugate transporter (TC 3.A.1.208) subfamily.</text>
</comment>
<feature type="transmembrane region" description="Helical" evidence="11">
    <location>
        <begin position="149"/>
        <end position="174"/>
    </location>
</feature>
<dbReference type="InterPro" id="IPR017871">
    <property type="entry name" value="ABC_transporter-like_CS"/>
</dbReference>
<dbReference type="AlphaFoldDB" id="A0A6J8BL72"/>
<dbReference type="GO" id="GO:0005524">
    <property type="term" value="F:ATP binding"/>
    <property type="evidence" value="ECO:0007669"/>
    <property type="project" value="UniProtKB-KW"/>
</dbReference>
<keyword evidence="3" id="KW-0813">Transport</keyword>
<evidence type="ECO:0000256" key="7">
    <source>
        <dbReference type="ARBA" id="ARBA00022840"/>
    </source>
</evidence>
<dbReference type="Pfam" id="PF00664">
    <property type="entry name" value="ABC_membrane"/>
    <property type="match status" value="1"/>
</dbReference>
<dbReference type="Gene3D" id="3.40.50.300">
    <property type="entry name" value="P-loop containing nucleotide triphosphate hydrolases"/>
    <property type="match status" value="1"/>
</dbReference>
<evidence type="ECO:0000313" key="14">
    <source>
        <dbReference type="EMBL" id="CAC5384523.1"/>
    </source>
</evidence>
<feature type="transmembrane region" description="Helical" evidence="11">
    <location>
        <begin position="324"/>
        <end position="353"/>
    </location>
</feature>
<dbReference type="InterPro" id="IPR003593">
    <property type="entry name" value="AAA+_ATPase"/>
</dbReference>
<dbReference type="InterPro" id="IPR011527">
    <property type="entry name" value="ABC1_TM_dom"/>
</dbReference>
<dbReference type="InterPro" id="IPR003439">
    <property type="entry name" value="ABC_transporter-like_ATP-bd"/>
</dbReference>
<evidence type="ECO:0000256" key="2">
    <source>
        <dbReference type="ARBA" id="ARBA00009726"/>
    </source>
</evidence>
<gene>
    <name evidence="14" type="ORF">MCOR_20152</name>
</gene>
<dbReference type="FunFam" id="1.20.1560.10:FF:000010">
    <property type="entry name" value="Multidrug resistance-associated ABC transporter"/>
    <property type="match status" value="1"/>
</dbReference>
<dbReference type="InterPro" id="IPR050173">
    <property type="entry name" value="ABC_transporter_C-like"/>
</dbReference>
<dbReference type="PROSITE" id="PS50929">
    <property type="entry name" value="ABC_TM1F"/>
    <property type="match status" value="1"/>
</dbReference>
<reference evidence="14 15" key="1">
    <citation type="submission" date="2020-06" db="EMBL/GenBank/DDBJ databases">
        <authorList>
            <person name="Li R."/>
            <person name="Bekaert M."/>
        </authorList>
    </citation>
    <scope>NUCLEOTIDE SEQUENCE [LARGE SCALE GENOMIC DNA]</scope>
    <source>
        <strain evidence="15">wild</strain>
    </source>
</reference>
<organism evidence="14 15">
    <name type="scientific">Mytilus coruscus</name>
    <name type="common">Sea mussel</name>
    <dbReference type="NCBI Taxonomy" id="42192"/>
    <lineage>
        <taxon>Eukaryota</taxon>
        <taxon>Metazoa</taxon>
        <taxon>Spiralia</taxon>
        <taxon>Lophotrochozoa</taxon>
        <taxon>Mollusca</taxon>
        <taxon>Bivalvia</taxon>
        <taxon>Autobranchia</taxon>
        <taxon>Pteriomorphia</taxon>
        <taxon>Mytilida</taxon>
        <taxon>Mytiloidea</taxon>
        <taxon>Mytilidae</taxon>
        <taxon>Mytilinae</taxon>
        <taxon>Mytilus</taxon>
    </lineage>
</organism>
<dbReference type="GO" id="GO:0016887">
    <property type="term" value="F:ATP hydrolysis activity"/>
    <property type="evidence" value="ECO:0007669"/>
    <property type="project" value="InterPro"/>
</dbReference>
<dbReference type="PANTHER" id="PTHR24223">
    <property type="entry name" value="ATP-BINDING CASSETTE SUB-FAMILY C"/>
    <property type="match status" value="1"/>
</dbReference>
<dbReference type="PROSITE" id="PS50893">
    <property type="entry name" value="ABC_TRANSPORTER_2"/>
    <property type="match status" value="1"/>
</dbReference>
<evidence type="ECO:0000256" key="4">
    <source>
        <dbReference type="ARBA" id="ARBA00022692"/>
    </source>
</evidence>
<keyword evidence="4 11" id="KW-0812">Transmembrane</keyword>
<evidence type="ECO:0000256" key="9">
    <source>
        <dbReference type="ARBA" id="ARBA00023136"/>
    </source>
</evidence>
<feature type="region of interest" description="Disordered" evidence="10">
    <location>
        <begin position="675"/>
        <end position="750"/>
    </location>
</feature>
<dbReference type="CDD" id="cd03244">
    <property type="entry name" value="ABCC_MRP_domain2"/>
    <property type="match status" value="1"/>
</dbReference>
<feature type="compositionally biased region" description="Polar residues" evidence="10">
    <location>
        <begin position="695"/>
        <end position="748"/>
    </location>
</feature>
<dbReference type="GO" id="GO:0016020">
    <property type="term" value="C:membrane"/>
    <property type="evidence" value="ECO:0007669"/>
    <property type="project" value="InterPro"/>
</dbReference>
<evidence type="ECO:0000256" key="3">
    <source>
        <dbReference type="ARBA" id="ARBA00022448"/>
    </source>
</evidence>
<protein>
    <submittedName>
        <fullName evidence="14">Uncharacterized protein</fullName>
    </submittedName>
</protein>
<dbReference type="PANTHER" id="PTHR24223:SF415">
    <property type="entry name" value="FI20190P1"/>
    <property type="match status" value="1"/>
</dbReference>
<dbReference type="OrthoDB" id="6500128at2759"/>